<dbReference type="Gene3D" id="3.40.50.1820">
    <property type="entry name" value="alpha/beta hydrolase"/>
    <property type="match status" value="1"/>
</dbReference>
<sequence>MSGPIVTAVVSASTWATATAAPAPGAGVGTVISARPIPAGQELGGAARGTLVTYRTTDEYGKPAVSNGQVFVPAGKPPAGGWPVVAWGYGTTGVNPACATTEHIEAGEKPGLAAELSNEAISAFLKRGYAVAATDYIGLGGSSAKHHYLSSKAEGHALIDVVRAARATDPHVGTVWVSAGHSQGGQAALMANRLADTYAPELSMRGTLAFAPESNAENLLQLLFPGLPSPGGVLDGVTSLLLYTLYGLNDSRPDIHALSVLNPRGMALYEKAKTMCITDLRKEVTGVSPGAILNQPLITPTFSMALHDYMGIPTTGWTHPVAIYHGTDDHVVPTYLSVALAGELHFGGSTATLALERGTSHYQVIHEALPAAETALDTMTR</sequence>
<comment type="caution">
    <text evidence="1">The sequence shown here is derived from an EMBL/GenBank/DDBJ whole genome shotgun (WGS) entry which is preliminary data.</text>
</comment>
<dbReference type="PANTHER" id="PTHR34853:SF1">
    <property type="entry name" value="LIPASE 5"/>
    <property type="match status" value="1"/>
</dbReference>
<evidence type="ECO:0000313" key="2">
    <source>
        <dbReference type="Proteomes" id="UP000621454"/>
    </source>
</evidence>
<dbReference type="SUPFAM" id="SSF53474">
    <property type="entry name" value="alpha/beta-Hydrolases"/>
    <property type="match status" value="1"/>
</dbReference>
<dbReference type="EMBL" id="BMGC01000055">
    <property type="protein sequence ID" value="GGB47223.1"/>
    <property type="molecule type" value="Genomic_DNA"/>
</dbReference>
<evidence type="ECO:0000313" key="1">
    <source>
        <dbReference type="EMBL" id="GGB47223.1"/>
    </source>
</evidence>
<accession>A0A916TIV3</accession>
<gene>
    <name evidence="1" type="ORF">GCM10011489_38040</name>
</gene>
<dbReference type="PIRSF" id="PIRSF029171">
    <property type="entry name" value="Esterase_LipA"/>
    <property type="match status" value="1"/>
</dbReference>
<proteinExistence type="predicted"/>
<dbReference type="InterPro" id="IPR029058">
    <property type="entry name" value="AB_hydrolase_fold"/>
</dbReference>
<dbReference type="GO" id="GO:0004806">
    <property type="term" value="F:triacylglycerol lipase activity"/>
    <property type="evidence" value="ECO:0007669"/>
    <property type="project" value="InterPro"/>
</dbReference>
<name>A0A916TIV3_9ACTN</name>
<keyword evidence="2" id="KW-1185">Reference proteome</keyword>
<organism evidence="1 2">
    <name type="scientific">Gordonia jinhuaensis</name>
    <dbReference type="NCBI Taxonomy" id="1517702"/>
    <lineage>
        <taxon>Bacteria</taxon>
        <taxon>Bacillati</taxon>
        <taxon>Actinomycetota</taxon>
        <taxon>Actinomycetes</taxon>
        <taxon>Mycobacteriales</taxon>
        <taxon>Gordoniaceae</taxon>
        <taxon>Gordonia</taxon>
    </lineage>
</organism>
<dbReference type="AlphaFoldDB" id="A0A916TIV3"/>
<dbReference type="InterPro" id="IPR005152">
    <property type="entry name" value="Lipase_secreted"/>
</dbReference>
<protein>
    <submittedName>
        <fullName evidence="1">Lipase</fullName>
    </submittedName>
</protein>
<dbReference type="Gene3D" id="1.10.260.130">
    <property type="match status" value="1"/>
</dbReference>
<reference evidence="1" key="2">
    <citation type="submission" date="2020-09" db="EMBL/GenBank/DDBJ databases">
        <authorList>
            <person name="Sun Q."/>
            <person name="Zhou Y."/>
        </authorList>
    </citation>
    <scope>NUCLEOTIDE SEQUENCE</scope>
    <source>
        <strain evidence="1">CGMCC 1.12827</strain>
    </source>
</reference>
<dbReference type="Proteomes" id="UP000621454">
    <property type="component" value="Unassembled WGS sequence"/>
</dbReference>
<dbReference type="RefSeq" id="WP_188588766.1">
    <property type="nucleotide sequence ID" value="NZ_BMGC01000055.1"/>
</dbReference>
<dbReference type="PANTHER" id="PTHR34853">
    <property type="match status" value="1"/>
</dbReference>
<dbReference type="GO" id="GO:0016042">
    <property type="term" value="P:lipid catabolic process"/>
    <property type="evidence" value="ECO:0007669"/>
    <property type="project" value="InterPro"/>
</dbReference>
<dbReference type="Pfam" id="PF03583">
    <property type="entry name" value="LIP"/>
    <property type="match status" value="1"/>
</dbReference>
<reference evidence="1" key="1">
    <citation type="journal article" date="2014" name="Int. J. Syst. Evol. Microbiol.">
        <title>Complete genome sequence of Corynebacterium casei LMG S-19264T (=DSM 44701T), isolated from a smear-ripened cheese.</title>
        <authorList>
            <consortium name="US DOE Joint Genome Institute (JGI-PGF)"/>
            <person name="Walter F."/>
            <person name="Albersmeier A."/>
            <person name="Kalinowski J."/>
            <person name="Ruckert C."/>
        </authorList>
    </citation>
    <scope>NUCLEOTIDE SEQUENCE</scope>
    <source>
        <strain evidence="1">CGMCC 1.12827</strain>
    </source>
</reference>